<dbReference type="GO" id="GO:0043709">
    <property type="term" value="P:cell adhesion involved in single-species biofilm formation"/>
    <property type="evidence" value="ECO:0007669"/>
    <property type="project" value="TreeGrafter"/>
</dbReference>
<dbReference type="PANTHER" id="PTHR45138:SF9">
    <property type="entry name" value="DIGUANYLATE CYCLASE DGCM-RELATED"/>
    <property type="match status" value="1"/>
</dbReference>
<dbReference type="FunFam" id="3.30.70.270:FF:000001">
    <property type="entry name" value="Diguanylate cyclase domain protein"/>
    <property type="match status" value="1"/>
</dbReference>
<evidence type="ECO:0000256" key="1">
    <source>
        <dbReference type="ARBA" id="ARBA00001946"/>
    </source>
</evidence>
<dbReference type="CDD" id="cd01949">
    <property type="entry name" value="GGDEF"/>
    <property type="match status" value="1"/>
</dbReference>
<dbReference type="GO" id="GO:1902201">
    <property type="term" value="P:negative regulation of bacterial-type flagellum-dependent cell motility"/>
    <property type="evidence" value="ECO:0007669"/>
    <property type="project" value="TreeGrafter"/>
</dbReference>
<dbReference type="EMBL" id="CP034303">
    <property type="protein sequence ID" value="QHH13341.1"/>
    <property type="molecule type" value="Genomic_DNA"/>
</dbReference>
<evidence type="ECO:0000313" key="6">
    <source>
        <dbReference type="Proteomes" id="UP000464718"/>
    </source>
</evidence>
<sequence>MSLIESSFHSSPLALLISNSQLKVITANKKAKNILCQGELKGKCLLDIFDHGARLKVNSNENGSFKSKDVAIEVKLNKITPERWFELSYRTLSEDPEHIVWGINDITMYKLKEKKLENLAYYDSLTGAYTRHYFFYLSELEMKQFHRSKKIFSVLLLDIDDFKLVNDTYGHSTGDKVLQELGLLISNRLRNEDIFGRIGGEEFAIVLNNTPHDEAINIASRLCQAVEEHYKYCSVTVSVGVASVNKNVKTFKQLLNDADKALYQKKRNGKNGVQANITRSK</sequence>
<comment type="catalytic activity">
    <reaction evidence="3">
        <text>2 GTP = 3',3'-c-di-GMP + 2 diphosphate</text>
        <dbReference type="Rhea" id="RHEA:24898"/>
        <dbReference type="ChEBI" id="CHEBI:33019"/>
        <dbReference type="ChEBI" id="CHEBI:37565"/>
        <dbReference type="ChEBI" id="CHEBI:58805"/>
        <dbReference type="EC" id="2.7.7.65"/>
    </reaction>
</comment>
<dbReference type="PROSITE" id="PS50887">
    <property type="entry name" value="GGDEF"/>
    <property type="match status" value="1"/>
</dbReference>
<comment type="cofactor">
    <cofactor evidence="1">
        <name>Mg(2+)</name>
        <dbReference type="ChEBI" id="CHEBI:18420"/>
    </cofactor>
</comment>
<dbReference type="InterPro" id="IPR050469">
    <property type="entry name" value="Diguanylate_Cyclase"/>
</dbReference>
<dbReference type="NCBIfam" id="TIGR00254">
    <property type="entry name" value="GGDEF"/>
    <property type="match status" value="1"/>
</dbReference>
<dbReference type="AlphaFoldDB" id="A0AAX1G1X1"/>
<accession>A0AAX1G1X1</accession>
<evidence type="ECO:0000256" key="3">
    <source>
        <dbReference type="ARBA" id="ARBA00034247"/>
    </source>
</evidence>
<dbReference type="EC" id="2.7.7.65" evidence="2"/>
<gene>
    <name evidence="5" type="ORF">EHC69_29220</name>
</gene>
<evidence type="ECO:0000313" key="5">
    <source>
        <dbReference type="EMBL" id="QHH13341.1"/>
    </source>
</evidence>
<protein>
    <recommendedName>
        <fullName evidence="2">diguanylate cyclase</fullName>
        <ecNumber evidence="2">2.7.7.65</ecNumber>
    </recommendedName>
</protein>
<dbReference type="GO" id="GO:0005886">
    <property type="term" value="C:plasma membrane"/>
    <property type="evidence" value="ECO:0007669"/>
    <property type="project" value="TreeGrafter"/>
</dbReference>
<dbReference type="GO" id="GO:0052621">
    <property type="term" value="F:diguanylate cyclase activity"/>
    <property type="evidence" value="ECO:0007669"/>
    <property type="project" value="UniProtKB-EC"/>
</dbReference>
<dbReference type="Gene3D" id="3.30.70.270">
    <property type="match status" value="1"/>
</dbReference>
<dbReference type="RefSeq" id="WP_108745473.1">
    <property type="nucleotide sequence ID" value="NZ_CP028144.1"/>
</dbReference>
<dbReference type="InterPro" id="IPR043128">
    <property type="entry name" value="Rev_trsase/Diguanyl_cyclase"/>
</dbReference>
<name>A0AAX1G1X1_VIBPH</name>
<dbReference type="Gene3D" id="3.30.450.20">
    <property type="entry name" value="PAS domain"/>
    <property type="match status" value="1"/>
</dbReference>
<proteinExistence type="predicted"/>
<evidence type="ECO:0000256" key="2">
    <source>
        <dbReference type="ARBA" id="ARBA00012528"/>
    </source>
</evidence>
<reference evidence="5 6" key="1">
    <citation type="submission" date="2018-12" db="EMBL/GenBank/DDBJ databases">
        <title>Genomic insights into the evolutionary origins and pathogenicity of five Vibrio parahaemolyticus strains isolated from the shrimp with acute hepatopancreatic necrosis disease (AHPND).</title>
        <authorList>
            <person name="Yang Q."/>
            <person name="Dong X."/>
            <person name="Xie G."/>
            <person name="Fu S."/>
            <person name="Zou P."/>
            <person name="Sun J."/>
            <person name="Wang Y."/>
            <person name="Huang J."/>
        </authorList>
    </citation>
    <scope>NUCLEOTIDE SEQUENCE [LARGE SCALE GENOMIC DNA]</scope>
    <source>
        <strain evidence="5 6">20160303005-1</strain>
        <plasmid evidence="6">pvpsd2016-4</plasmid>
    </source>
</reference>
<dbReference type="SMART" id="SM00267">
    <property type="entry name" value="GGDEF"/>
    <property type="match status" value="1"/>
</dbReference>
<geneLocation type="plasmid" evidence="6">
    <name>pvpsd2016-4</name>
</geneLocation>
<dbReference type="SUPFAM" id="SSF55073">
    <property type="entry name" value="Nucleotide cyclase"/>
    <property type="match status" value="1"/>
</dbReference>
<dbReference type="InterPro" id="IPR029787">
    <property type="entry name" value="Nucleotide_cyclase"/>
</dbReference>
<dbReference type="Proteomes" id="UP000464718">
    <property type="component" value="Plasmid pvpsd2016-4"/>
</dbReference>
<dbReference type="InterPro" id="IPR000160">
    <property type="entry name" value="GGDEF_dom"/>
</dbReference>
<evidence type="ECO:0000259" key="4">
    <source>
        <dbReference type="PROSITE" id="PS50887"/>
    </source>
</evidence>
<dbReference type="PANTHER" id="PTHR45138">
    <property type="entry name" value="REGULATORY COMPONENTS OF SENSORY TRANSDUCTION SYSTEM"/>
    <property type="match status" value="1"/>
</dbReference>
<feature type="domain" description="GGDEF" evidence="4">
    <location>
        <begin position="150"/>
        <end position="278"/>
    </location>
</feature>
<dbReference type="Pfam" id="PF00990">
    <property type="entry name" value="GGDEF"/>
    <property type="match status" value="1"/>
</dbReference>
<organism evidence="5 6">
    <name type="scientific">Vibrio parahaemolyticus</name>
    <dbReference type="NCBI Taxonomy" id="670"/>
    <lineage>
        <taxon>Bacteria</taxon>
        <taxon>Pseudomonadati</taxon>
        <taxon>Pseudomonadota</taxon>
        <taxon>Gammaproteobacteria</taxon>
        <taxon>Vibrionales</taxon>
        <taxon>Vibrionaceae</taxon>
        <taxon>Vibrio</taxon>
    </lineage>
</organism>
<keyword evidence="5" id="KW-0614">Plasmid</keyword>